<evidence type="ECO:0000256" key="7">
    <source>
        <dbReference type="SAM" id="Phobius"/>
    </source>
</evidence>
<dbReference type="GO" id="GO:0000293">
    <property type="term" value="F:ferric-chelate reductase activity"/>
    <property type="evidence" value="ECO:0007669"/>
    <property type="project" value="TreeGrafter"/>
</dbReference>
<evidence type="ECO:0000256" key="4">
    <source>
        <dbReference type="ARBA" id="ARBA00022989"/>
    </source>
</evidence>
<feature type="transmembrane region" description="Helical" evidence="7">
    <location>
        <begin position="126"/>
        <end position="147"/>
    </location>
</feature>
<dbReference type="GO" id="GO:0006826">
    <property type="term" value="P:iron ion transport"/>
    <property type="evidence" value="ECO:0007669"/>
    <property type="project" value="TreeGrafter"/>
</dbReference>
<feature type="transmembrane region" description="Helical" evidence="7">
    <location>
        <begin position="26"/>
        <end position="46"/>
    </location>
</feature>
<evidence type="ECO:0000313" key="9">
    <source>
        <dbReference type="EMBL" id="RDH14180.1"/>
    </source>
</evidence>
<comment type="subcellular location">
    <subcellularLocation>
        <location evidence="1">Membrane</location>
        <topology evidence="1">Multi-pass membrane protein</topology>
    </subcellularLocation>
</comment>
<gene>
    <name evidence="9" type="ORF">M747DRAFT_319729</name>
</gene>
<evidence type="ECO:0000256" key="6">
    <source>
        <dbReference type="ARBA" id="ARBA00023136"/>
    </source>
</evidence>
<keyword evidence="3 7" id="KW-0812">Transmembrane</keyword>
<dbReference type="AlphaFoldDB" id="A0A370BJC3"/>
<dbReference type="EMBL" id="KZ851976">
    <property type="protein sequence ID" value="RDH14180.1"/>
    <property type="molecule type" value="Genomic_DNA"/>
</dbReference>
<feature type="transmembrane region" description="Helical" evidence="7">
    <location>
        <begin position="173"/>
        <end position="195"/>
    </location>
</feature>
<feature type="transmembrane region" description="Helical" evidence="7">
    <location>
        <begin position="97"/>
        <end position="114"/>
    </location>
</feature>
<keyword evidence="6 7" id="KW-0472">Membrane</keyword>
<feature type="transmembrane region" description="Helical" evidence="7">
    <location>
        <begin position="58"/>
        <end position="77"/>
    </location>
</feature>
<name>A0A370BJC3_ASPNG</name>
<dbReference type="PANTHER" id="PTHR32361:SF26">
    <property type="entry name" value="FAD-BINDING 8 DOMAIN-CONTAINING PROTEIN-RELATED"/>
    <property type="match status" value="1"/>
</dbReference>
<dbReference type="CDD" id="cd06186">
    <property type="entry name" value="NOX_Duox_like_FAD_NADP"/>
    <property type="match status" value="1"/>
</dbReference>
<proteinExistence type="predicted"/>
<protein>
    <submittedName>
        <fullName evidence="9">Cell surface metalloreductase</fullName>
    </submittedName>
</protein>
<evidence type="ECO:0000259" key="8">
    <source>
        <dbReference type="Pfam" id="PF01794"/>
    </source>
</evidence>
<dbReference type="PANTHER" id="PTHR32361">
    <property type="entry name" value="FERRIC/CUPRIC REDUCTASE TRANSMEMBRANE COMPONENT"/>
    <property type="match status" value="1"/>
</dbReference>
<dbReference type="GO" id="GO:0015677">
    <property type="term" value="P:copper ion import"/>
    <property type="evidence" value="ECO:0007669"/>
    <property type="project" value="TreeGrafter"/>
</dbReference>
<evidence type="ECO:0000256" key="1">
    <source>
        <dbReference type="ARBA" id="ARBA00004141"/>
    </source>
</evidence>
<dbReference type="VEuPathDB" id="FungiDB:M747DRAFT_319729"/>
<dbReference type="Pfam" id="PF01794">
    <property type="entry name" value="Ferric_reduct"/>
    <property type="match status" value="1"/>
</dbReference>
<evidence type="ECO:0000313" key="10">
    <source>
        <dbReference type="Proteomes" id="UP000253845"/>
    </source>
</evidence>
<sequence>MNILAFYAIAAGDTFAGLSRRWGPWSRASVILHVIYAATNVFLILFRITSLTSAGRRAGELALINLIIPLSATHRSFLADLLGIKWNTYCGIHRATGRMTIILLSFHIIAMVQDQQFSFPLDQSRNMFTLIGAASLGILALCTNAWLRHQILTATFVYGTLRHLSNENASSKLSLWVALGILGLTTCLQLVILLYRNGLFAGRGAPRALVSFTFKKTKENKLVVTASQIRDLLPRPVQTHPFTVTSWARHRQDAMELLVQPRRGLSADLIRHASVATETSVSYMALSTGPHGTTEDVSKYENALLIASGFGIAAILNVSIYVRNGLAHNKVPFGEHETFCLYQGTPNYESIVSLEASGDQIERLPNIREERGRTLVVVSAGDDIRDHIREIVREYFHQGVHLSELEYQPNDG</sequence>
<organism evidence="9 10">
    <name type="scientific">Aspergillus niger ATCC 13496</name>
    <dbReference type="NCBI Taxonomy" id="1353008"/>
    <lineage>
        <taxon>Eukaryota</taxon>
        <taxon>Fungi</taxon>
        <taxon>Dikarya</taxon>
        <taxon>Ascomycota</taxon>
        <taxon>Pezizomycotina</taxon>
        <taxon>Eurotiomycetes</taxon>
        <taxon>Eurotiomycetidae</taxon>
        <taxon>Eurotiales</taxon>
        <taxon>Aspergillaceae</taxon>
        <taxon>Aspergillus</taxon>
        <taxon>Aspergillus subgen. Circumdati</taxon>
    </lineage>
</organism>
<keyword evidence="4 7" id="KW-1133">Transmembrane helix</keyword>
<keyword evidence="2" id="KW-0813">Transport</keyword>
<keyword evidence="5" id="KW-0406">Ion transport</keyword>
<reference evidence="9 10" key="1">
    <citation type="submission" date="2018-07" db="EMBL/GenBank/DDBJ databases">
        <title>Section-level genome sequencing of Aspergillus section Nigri to investigate inter- and intra-species variation.</title>
        <authorList>
            <consortium name="DOE Joint Genome Institute"/>
            <person name="Vesth T.C."/>
            <person name="Nybo J.L."/>
            <person name="Theobald S."/>
            <person name="Frisvad J.C."/>
            <person name="Larsen T.O."/>
            <person name="Nielsen K.F."/>
            <person name="Hoof J.B."/>
            <person name="Brandl J."/>
            <person name="Salamov A."/>
            <person name="Riley R."/>
            <person name="Gladden J.M."/>
            <person name="Phatale P."/>
            <person name="Nielsen M.T."/>
            <person name="Lyhne E.K."/>
            <person name="Kogle M.E."/>
            <person name="Strasser K."/>
            <person name="McDonnell E."/>
            <person name="Barry K."/>
            <person name="Clum A."/>
            <person name="Chen C."/>
            <person name="Nolan M."/>
            <person name="Sandor L."/>
            <person name="Kuo A."/>
            <person name="Lipzen A."/>
            <person name="Hainaut M."/>
            <person name="Drula E."/>
            <person name="Tsang A."/>
            <person name="Magnuson J.K."/>
            <person name="Henrissat B."/>
            <person name="Wiebenga A."/>
            <person name="Simmons B.A."/>
            <person name="Makela M.R."/>
            <person name="De vries R.P."/>
            <person name="Grigoriev I.V."/>
            <person name="Mortensen U.H."/>
            <person name="Baker S.E."/>
            <person name="Andersen M.R."/>
        </authorList>
    </citation>
    <scope>NUCLEOTIDE SEQUENCE [LARGE SCALE GENOMIC DNA]</scope>
    <source>
        <strain evidence="9 10">ATCC 13496</strain>
    </source>
</reference>
<dbReference type="GO" id="GO:0006879">
    <property type="term" value="P:intracellular iron ion homeostasis"/>
    <property type="evidence" value="ECO:0007669"/>
    <property type="project" value="TreeGrafter"/>
</dbReference>
<feature type="domain" description="Ferric oxidoreductase" evidence="8">
    <location>
        <begin position="59"/>
        <end position="157"/>
    </location>
</feature>
<evidence type="ECO:0000256" key="2">
    <source>
        <dbReference type="ARBA" id="ARBA00022448"/>
    </source>
</evidence>
<evidence type="ECO:0000256" key="3">
    <source>
        <dbReference type="ARBA" id="ARBA00022692"/>
    </source>
</evidence>
<evidence type="ECO:0000256" key="5">
    <source>
        <dbReference type="ARBA" id="ARBA00023065"/>
    </source>
</evidence>
<dbReference type="Proteomes" id="UP000253845">
    <property type="component" value="Unassembled WGS sequence"/>
</dbReference>
<dbReference type="GO" id="GO:0005886">
    <property type="term" value="C:plasma membrane"/>
    <property type="evidence" value="ECO:0007669"/>
    <property type="project" value="TreeGrafter"/>
</dbReference>
<dbReference type="InterPro" id="IPR013130">
    <property type="entry name" value="Fe3_Rdtase_TM_dom"/>
</dbReference>
<accession>A0A370BJC3</accession>
<dbReference type="InterPro" id="IPR051410">
    <property type="entry name" value="Ferric/Cupric_Reductase"/>
</dbReference>